<dbReference type="GO" id="GO:0017089">
    <property type="term" value="F:glycolipid transfer activity"/>
    <property type="evidence" value="ECO:0007669"/>
    <property type="project" value="TreeGrafter"/>
</dbReference>
<dbReference type="InterPro" id="IPR005653">
    <property type="entry name" value="OstA-like_N"/>
</dbReference>
<dbReference type="PANTHER" id="PTHR36504:SF1">
    <property type="entry name" value="LIPOPOLYSACCHARIDE EXPORT SYSTEM PROTEIN LPTA"/>
    <property type="match status" value="1"/>
</dbReference>
<evidence type="ECO:0000256" key="2">
    <source>
        <dbReference type="ARBA" id="ARBA00022729"/>
    </source>
</evidence>
<feature type="region of interest" description="Disordered" evidence="4">
    <location>
        <begin position="148"/>
        <end position="175"/>
    </location>
</feature>
<comment type="caution">
    <text evidence="6">The sequence shown here is derived from an EMBL/GenBank/DDBJ whole genome shotgun (WGS) entry which is preliminary data.</text>
</comment>
<dbReference type="GO" id="GO:0001530">
    <property type="term" value="F:lipopolysaccharide binding"/>
    <property type="evidence" value="ECO:0007669"/>
    <property type="project" value="InterPro"/>
</dbReference>
<accession>A0A0F9XT15</accession>
<sequence length="175" mass="19102">MRCVKILVVAALMLSPTLPAFALPEDSEQPIRIQADTATLDDRRNTAVYTGDVVITQGTMRLTGDQVTLNTDAEGAVSKIVSVGNPATFVQTPQPDQGPVNARGQTIEYYAADERVVLIDDAHLDQEGNTFEGEYVTYNVREELVEAGRAGESTEAPQRIQMTIQPRKRDEPAAQ</sequence>
<dbReference type="HAMAP" id="MF_01914">
    <property type="entry name" value="LPS_assembly_LptA"/>
    <property type="match status" value="1"/>
</dbReference>
<dbReference type="GO" id="GO:0015920">
    <property type="term" value="P:lipopolysaccharide transport"/>
    <property type="evidence" value="ECO:0007669"/>
    <property type="project" value="InterPro"/>
</dbReference>
<evidence type="ECO:0000313" key="6">
    <source>
        <dbReference type="EMBL" id="KKN95388.1"/>
    </source>
</evidence>
<evidence type="ECO:0000256" key="3">
    <source>
        <dbReference type="ARBA" id="ARBA00022764"/>
    </source>
</evidence>
<dbReference type="Gene3D" id="2.60.450.10">
    <property type="entry name" value="Lipopolysaccharide (LPS) transport protein A like domain"/>
    <property type="match status" value="1"/>
</dbReference>
<keyword evidence="3" id="KW-0574">Periplasm</keyword>
<dbReference type="EMBL" id="LAZR01000071">
    <property type="protein sequence ID" value="KKN95388.1"/>
    <property type="molecule type" value="Genomic_DNA"/>
</dbReference>
<dbReference type="PANTHER" id="PTHR36504">
    <property type="entry name" value="LIPOPOLYSACCHARIDE EXPORT SYSTEM PROTEIN LPTA"/>
    <property type="match status" value="1"/>
</dbReference>
<protein>
    <recommendedName>
        <fullName evidence="5">Organic solvent tolerance-like N-terminal domain-containing protein</fullName>
    </recommendedName>
</protein>
<dbReference type="InterPro" id="IPR052037">
    <property type="entry name" value="LPS_export_LptA"/>
</dbReference>
<dbReference type="AlphaFoldDB" id="A0A0F9XT15"/>
<proteinExistence type="inferred from homology"/>
<feature type="domain" description="Organic solvent tolerance-like N-terminal" evidence="5">
    <location>
        <begin position="33"/>
        <end position="143"/>
    </location>
</feature>
<dbReference type="GO" id="GO:0009279">
    <property type="term" value="C:cell outer membrane"/>
    <property type="evidence" value="ECO:0007669"/>
    <property type="project" value="TreeGrafter"/>
</dbReference>
<organism evidence="6">
    <name type="scientific">marine sediment metagenome</name>
    <dbReference type="NCBI Taxonomy" id="412755"/>
    <lineage>
        <taxon>unclassified sequences</taxon>
        <taxon>metagenomes</taxon>
        <taxon>ecological metagenomes</taxon>
    </lineage>
</organism>
<gene>
    <name evidence="6" type="ORF">LCGC14_0179150</name>
</gene>
<name>A0A0F9XT15_9ZZZZ</name>
<evidence type="ECO:0000256" key="4">
    <source>
        <dbReference type="SAM" id="MobiDB-lite"/>
    </source>
</evidence>
<keyword evidence="2" id="KW-0732">Signal</keyword>
<dbReference type="InterPro" id="IPR014340">
    <property type="entry name" value="LptA"/>
</dbReference>
<evidence type="ECO:0000259" key="5">
    <source>
        <dbReference type="Pfam" id="PF03968"/>
    </source>
</evidence>
<dbReference type="Pfam" id="PF03968">
    <property type="entry name" value="LptD_N"/>
    <property type="match status" value="1"/>
</dbReference>
<dbReference type="NCBIfam" id="TIGR03002">
    <property type="entry name" value="outer_YhbN_LptA"/>
    <property type="match status" value="1"/>
</dbReference>
<reference evidence="6" key="1">
    <citation type="journal article" date="2015" name="Nature">
        <title>Complex archaea that bridge the gap between prokaryotes and eukaryotes.</title>
        <authorList>
            <person name="Spang A."/>
            <person name="Saw J.H."/>
            <person name="Jorgensen S.L."/>
            <person name="Zaremba-Niedzwiedzka K."/>
            <person name="Martijn J."/>
            <person name="Lind A.E."/>
            <person name="van Eijk R."/>
            <person name="Schleper C."/>
            <person name="Guy L."/>
            <person name="Ettema T.J."/>
        </authorList>
    </citation>
    <scope>NUCLEOTIDE SEQUENCE</scope>
</reference>
<evidence type="ECO:0000256" key="1">
    <source>
        <dbReference type="ARBA" id="ARBA00022448"/>
    </source>
</evidence>
<keyword evidence="1" id="KW-0813">Transport</keyword>
<dbReference type="GO" id="GO:0030288">
    <property type="term" value="C:outer membrane-bounded periplasmic space"/>
    <property type="evidence" value="ECO:0007669"/>
    <property type="project" value="TreeGrafter"/>
</dbReference>